<dbReference type="Proteomes" id="UP000215738">
    <property type="component" value="Unassembled WGS sequence"/>
</dbReference>
<keyword evidence="3" id="KW-1185">Reference proteome</keyword>
<gene>
    <name evidence="2" type="ORF">CFY87_01725</name>
</gene>
<organism evidence="2 3">
    <name type="scientific">Actinobacillus seminis</name>
    <dbReference type="NCBI Taxonomy" id="722"/>
    <lineage>
        <taxon>Bacteria</taxon>
        <taxon>Pseudomonadati</taxon>
        <taxon>Pseudomonadota</taxon>
        <taxon>Gammaproteobacteria</taxon>
        <taxon>Pasteurellales</taxon>
        <taxon>Pasteurellaceae</taxon>
        <taxon>Actinobacillus</taxon>
    </lineage>
</organism>
<dbReference type="Pfam" id="PF13333">
    <property type="entry name" value="rve_2"/>
    <property type="match status" value="1"/>
</dbReference>
<evidence type="ECO:0000259" key="1">
    <source>
        <dbReference type="Pfam" id="PF13333"/>
    </source>
</evidence>
<evidence type="ECO:0000313" key="3">
    <source>
        <dbReference type="Proteomes" id="UP000215738"/>
    </source>
</evidence>
<dbReference type="EMBL" id="NLFK01000001">
    <property type="protein sequence ID" value="OZN25946.1"/>
    <property type="molecule type" value="Genomic_DNA"/>
</dbReference>
<sequence length="49" mass="5882">MVCRNIHYYNNERIQVKLKGLSPVQYRARFKLKQSNFLGAAQNDRTFYT</sequence>
<evidence type="ECO:0000313" key="2">
    <source>
        <dbReference type="EMBL" id="OZN25946.1"/>
    </source>
</evidence>
<proteinExistence type="predicted"/>
<comment type="caution">
    <text evidence="2">The sequence shown here is derived from an EMBL/GenBank/DDBJ whole genome shotgun (WGS) entry which is preliminary data.</text>
</comment>
<protein>
    <recommendedName>
        <fullName evidence="1">Integrase catalytic domain-containing protein</fullName>
    </recommendedName>
</protein>
<accession>A0ABX4FQ00</accession>
<dbReference type="InterPro" id="IPR001584">
    <property type="entry name" value="Integrase_cat-core"/>
</dbReference>
<feature type="domain" description="Integrase catalytic" evidence="1">
    <location>
        <begin position="6"/>
        <end position="28"/>
    </location>
</feature>
<name>A0ABX4FQ00_9PAST</name>
<reference evidence="2 3" key="1">
    <citation type="submission" date="2017-07" db="EMBL/GenBank/DDBJ databases">
        <title>Virulence factors identified in Actinobacillus seminis.</title>
        <authorList>
            <person name="Negrete-Abascal E."/>
            <person name="Vaca-Pacheco S."/>
            <person name="Montes-Garcia F."/>
            <person name="Leyto-Gil A.M."/>
            <person name="Fragoso-Garcia E."/>
            <person name="Carvente-Garcia R."/>
            <person name="Perez-Agueros S."/>
            <person name="Castelan-Sanchez H.G."/>
            <person name="Garcia-Molina A."/>
            <person name="Villamar T.E."/>
            <person name="Vazquez-Cruz C."/>
        </authorList>
    </citation>
    <scope>NUCLEOTIDE SEQUENCE [LARGE SCALE GENOMIC DNA]</scope>
    <source>
        <strain evidence="2 3">ATCC 15768</strain>
    </source>
</reference>